<dbReference type="InterPro" id="IPR044876">
    <property type="entry name" value="HRDC_dom_sf"/>
</dbReference>
<sequence>MIRRICFEPPAVFEPSAVADWLRGAGAREWQIELIHAQLNDCFVRVAEDPGEFLNTVADTDE</sequence>
<organism evidence="2">
    <name type="scientific">freshwater metagenome</name>
    <dbReference type="NCBI Taxonomy" id="449393"/>
    <lineage>
        <taxon>unclassified sequences</taxon>
        <taxon>metagenomes</taxon>
        <taxon>ecological metagenomes</taxon>
    </lineage>
</organism>
<gene>
    <name evidence="2" type="ORF">UFOPK3339_00087</name>
</gene>
<dbReference type="AlphaFoldDB" id="A0A6J7CDI2"/>
<dbReference type="EMBL" id="CAFBLF010000007">
    <property type="protein sequence ID" value="CAB4855800.1"/>
    <property type="molecule type" value="Genomic_DNA"/>
</dbReference>
<feature type="domain" description="3'-5' exonuclease C-terminal" evidence="1">
    <location>
        <begin position="1"/>
        <end position="41"/>
    </location>
</feature>
<protein>
    <submittedName>
        <fullName evidence="2">Unannotated protein</fullName>
    </submittedName>
</protein>
<evidence type="ECO:0000259" key="1">
    <source>
        <dbReference type="Pfam" id="PF18305"/>
    </source>
</evidence>
<dbReference type="Pfam" id="PF18305">
    <property type="entry name" value="DNA_pol_A_exoN"/>
    <property type="match status" value="1"/>
</dbReference>
<accession>A0A6J7CDI2</accession>
<name>A0A6J7CDI2_9ZZZZ</name>
<dbReference type="InterPro" id="IPR041605">
    <property type="entry name" value="Exo_C"/>
</dbReference>
<dbReference type="Gene3D" id="1.10.150.80">
    <property type="entry name" value="HRDC domain"/>
    <property type="match status" value="1"/>
</dbReference>
<proteinExistence type="predicted"/>
<evidence type="ECO:0000313" key="2">
    <source>
        <dbReference type="EMBL" id="CAB4855800.1"/>
    </source>
</evidence>
<reference evidence="2" key="1">
    <citation type="submission" date="2020-05" db="EMBL/GenBank/DDBJ databases">
        <authorList>
            <person name="Chiriac C."/>
            <person name="Salcher M."/>
            <person name="Ghai R."/>
            <person name="Kavagutti S V."/>
        </authorList>
    </citation>
    <scope>NUCLEOTIDE SEQUENCE</scope>
</reference>